<dbReference type="AlphaFoldDB" id="A0A3M0FVX6"/>
<dbReference type="GO" id="GO:0009636">
    <property type="term" value="P:response to toxic substance"/>
    <property type="evidence" value="ECO:0007669"/>
    <property type="project" value="TreeGrafter"/>
</dbReference>
<dbReference type="EMBL" id="REFV01000015">
    <property type="protein sequence ID" value="RMB56628.1"/>
    <property type="molecule type" value="Genomic_DNA"/>
</dbReference>
<keyword evidence="4" id="KW-1185">Reference proteome</keyword>
<dbReference type="Pfam" id="PF07853">
    <property type="entry name" value="DUF1648"/>
    <property type="match status" value="1"/>
</dbReference>
<gene>
    <name evidence="3" type="ORF">EAX61_13565</name>
</gene>
<evidence type="ECO:0000256" key="1">
    <source>
        <dbReference type="SAM" id="Phobius"/>
    </source>
</evidence>
<feature type="transmembrane region" description="Helical" evidence="1">
    <location>
        <begin position="7"/>
        <end position="26"/>
    </location>
</feature>
<dbReference type="PANTHER" id="PTHR37810">
    <property type="entry name" value="IMMUNITY PROTEIN SDPI"/>
    <property type="match status" value="1"/>
</dbReference>
<evidence type="ECO:0000313" key="3">
    <source>
        <dbReference type="EMBL" id="RMB56628.1"/>
    </source>
</evidence>
<dbReference type="Proteomes" id="UP000281985">
    <property type="component" value="Unassembled WGS sequence"/>
</dbReference>
<evidence type="ECO:0000313" key="4">
    <source>
        <dbReference type="Proteomes" id="UP000281985"/>
    </source>
</evidence>
<comment type="caution">
    <text evidence="3">The sequence shown here is derived from an EMBL/GenBank/DDBJ whole genome shotgun (WGS) entry which is preliminary data.</text>
</comment>
<feature type="transmembrane region" description="Helical" evidence="1">
    <location>
        <begin position="91"/>
        <end position="112"/>
    </location>
</feature>
<dbReference type="InterPro" id="IPR012867">
    <property type="entry name" value="DUF1648"/>
</dbReference>
<keyword evidence="1" id="KW-0812">Transmembrane</keyword>
<feature type="transmembrane region" description="Helical" evidence="1">
    <location>
        <begin position="52"/>
        <end position="70"/>
    </location>
</feature>
<keyword evidence="1" id="KW-1133">Transmembrane helix</keyword>
<reference evidence="3 4" key="1">
    <citation type="submission" date="2018-10" db="EMBL/GenBank/DDBJ databases">
        <title>Dokdonia luteus sp. nov., isolated from sea water.</title>
        <authorList>
            <person name="Zhou L.Y."/>
            <person name="Du Z.J."/>
        </authorList>
    </citation>
    <scope>NUCLEOTIDE SEQUENCE [LARGE SCALE GENOMIC DNA]</scope>
    <source>
        <strain evidence="3 4">SH27</strain>
    </source>
</reference>
<sequence>MNYTKILWTLAIIITLLGFGMIAVHWSQLPEQVPMHFNLQGKADRWGDRSEIFILPIINIFLCGLMYWISKNAMTINPHKLGAKNERQLQLSRIMIAEMTVLCTILFTAGVYEIMVLSVTGDTRLSGLILPLLGVGFLVIYGLYFYRLKWK</sequence>
<dbReference type="PANTHER" id="PTHR37810:SF5">
    <property type="entry name" value="IMMUNITY PROTEIN SDPI"/>
    <property type="match status" value="1"/>
</dbReference>
<keyword evidence="1" id="KW-0472">Membrane</keyword>
<feature type="domain" description="DUF1648" evidence="2">
    <location>
        <begin position="13"/>
        <end position="59"/>
    </location>
</feature>
<feature type="transmembrane region" description="Helical" evidence="1">
    <location>
        <begin position="124"/>
        <end position="146"/>
    </location>
</feature>
<organism evidence="3 4">
    <name type="scientific">Dokdonia sinensis</name>
    <dbReference type="NCBI Taxonomy" id="2479847"/>
    <lineage>
        <taxon>Bacteria</taxon>
        <taxon>Pseudomonadati</taxon>
        <taxon>Bacteroidota</taxon>
        <taxon>Flavobacteriia</taxon>
        <taxon>Flavobacteriales</taxon>
        <taxon>Flavobacteriaceae</taxon>
        <taxon>Dokdonia</taxon>
    </lineage>
</organism>
<evidence type="ECO:0000259" key="2">
    <source>
        <dbReference type="Pfam" id="PF07853"/>
    </source>
</evidence>
<protein>
    <submittedName>
        <fullName evidence="3">DUF1648 domain-containing protein</fullName>
    </submittedName>
</protein>
<accession>A0A3M0FVX6</accession>
<dbReference type="OrthoDB" id="9808690at2"/>
<proteinExistence type="predicted"/>
<name>A0A3M0FVX6_9FLAO</name>
<dbReference type="RefSeq" id="WP_121918249.1">
    <property type="nucleotide sequence ID" value="NZ_REFV01000015.1"/>
</dbReference>